<feature type="region of interest" description="Disordered" evidence="7">
    <location>
        <begin position="56"/>
        <end position="95"/>
    </location>
</feature>
<dbReference type="InterPro" id="IPR036774">
    <property type="entry name" value="ERV/ALR_sulphydryl_oxid_sf"/>
</dbReference>
<dbReference type="SUPFAM" id="SSF69000">
    <property type="entry name" value="FAD-dependent thiol oxidase"/>
    <property type="match status" value="1"/>
</dbReference>
<evidence type="ECO:0000256" key="3">
    <source>
        <dbReference type="ARBA" id="ARBA00022827"/>
    </source>
</evidence>
<keyword evidence="4 6" id="KW-0560">Oxidoreductase</keyword>
<comment type="caution">
    <text evidence="9">The sequence shown here is derived from an EMBL/GenBank/DDBJ whole genome shotgun (WGS) entry which is preliminary data.</text>
</comment>
<proteinExistence type="predicted"/>
<sequence>MGNKLVGMTLLAQPLNTQGSSDMTKIQDMMTGQEEKDKKKPCRACTDFKSWAKTNFQKKQEGGGGGSASGKINGLQGGGGGAGVNEDDDESEASMLAQRAHLQCPLDKDELGRATWSFLHTMAAYFPDNATKVQQKEMSAFMKIFAKYYPCEHCAKDFQVSIKESPPATVGREEFSLWLCKMHNEVNRKLGKPEFDCGRVDERWRDGWEDGTCDF</sequence>
<gene>
    <name evidence="9" type="ORF">ODALV1_LOCUS24659</name>
</gene>
<dbReference type="PANTHER" id="PTHR12645">
    <property type="entry name" value="ALR/ERV"/>
    <property type="match status" value="1"/>
</dbReference>
<dbReference type="EMBL" id="CAXLJM020000092">
    <property type="protein sequence ID" value="CAL8132564.1"/>
    <property type="molecule type" value="Genomic_DNA"/>
</dbReference>
<dbReference type="InterPro" id="IPR039799">
    <property type="entry name" value="ALR/ERV"/>
</dbReference>
<dbReference type="InterPro" id="IPR017905">
    <property type="entry name" value="ERV/ALR_sulphydryl_oxidase"/>
</dbReference>
<comment type="cofactor">
    <cofactor evidence="1 6">
        <name>FAD</name>
        <dbReference type="ChEBI" id="CHEBI:57692"/>
    </cofactor>
</comment>
<evidence type="ECO:0000256" key="4">
    <source>
        <dbReference type="ARBA" id="ARBA00023002"/>
    </source>
</evidence>
<protein>
    <recommendedName>
        <fullName evidence="6">Sulfhydryl oxidase</fullName>
        <ecNumber evidence="6">1.8.3.2</ecNumber>
    </recommendedName>
</protein>
<dbReference type="Pfam" id="PF04777">
    <property type="entry name" value="Evr1_Alr"/>
    <property type="match status" value="1"/>
</dbReference>
<name>A0ABP1RPX3_9HEXA</name>
<evidence type="ECO:0000256" key="6">
    <source>
        <dbReference type="RuleBase" id="RU371123"/>
    </source>
</evidence>
<evidence type="ECO:0000256" key="5">
    <source>
        <dbReference type="ARBA" id="ARBA00023157"/>
    </source>
</evidence>
<accession>A0ABP1RPX3</accession>
<dbReference type="Gene3D" id="1.20.120.310">
    <property type="entry name" value="ERV/ALR sulfhydryl oxidase domain"/>
    <property type="match status" value="1"/>
</dbReference>
<dbReference type="PROSITE" id="PS51324">
    <property type="entry name" value="ERV_ALR"/>
    <property type="match status" value="1"/>
</dbReference>
<evidence type="ECO:0000259" key="8">
    <source>
        <dbReference type="PROSITE" id="PS51324"/>
    </source>
</evidence>
<feature type="domain" description="ERV/ALR sulfhydryl oxidase" evidence="8">
    <location>
        <begin position="104"/>
        <end position="204"/>
    </location>
</feature>
<evidence type="ECO:0000313" key="9">
    <source>
        <dbReference type="EMBL" id="CAL8132564.1"/>
    </source>
</evidence>
<organism evidence="9 10">
    <name type="scientific">Orchesella dallaii</name>
    <dbReference type="NCBI Taxonomy" id="48710"/>
    <lineage>
        <taxon>Eukaryota</taxon>
        <taxon>Metazoa</taxon>
        <taxon>Ecdysozoa</taxon>
        <taxon>Arthropoda</taxon>
        <taxon>Hexapoda</taxon>
        <taxon>Collembola</taxon>
        <taxon>Entomobryomorpha</taxon>
        <taxon>Entomobryoidea</taxon>
        <taxon>Orchesellidae</taxon>
        <taxon>Orchesellinae</taxon>
        <taxon>Orchesella</taxon>
    </lineage>
</organism>
<evidence type="ECO:0000256" key="2">
    <source>
        <dbReference type="ARBA" id="ARBA00022630"/>
    </source>
</evidence>
<dbReference type="Proteomes" id="UP001642540">
    <property type="component" value="Unassembled WGS sequence"/>
</dbReference>
<keyword evidence="2 6" id="KW-0285">Flavoprotein</keyword>
<keyword evidence="3 6" id="KW-0274">FAD</keyword>
<comment type="catalytic activity">
    <reaction evidence="6">
        <text>2 R'C(R)SH + O2 = R'C(R)S-S(R)CR' + H2O2</text>
        <dbReference type="Rhea" id="RHEA:17357"/>
        <dbReference type="ChEBI" id="CHEBI:15379"/>
        <dbReference type="ChEBI" id="CHEBI:16240"/>
        <dbReference type="ChEBI" id="CHEBI:16520"/>
        <dbReference type="ChEBI" id="CHEBI:17412"/>
        <dbReference type="EC" id="1.8.3.2"/>
    </reaction>
</comment>
<reference evidence="9 10" key="1">
    <citation type="submission" date="2024-08" db="EMBL/GenBank/DDBJ databases">
        <authorList>
            <person name="Cucini C."/>
            <person name="Frati F."/>
        </authorList>
    </citation>
    <scope>NUCLEOTIDE SEQUENCE [LARGE SCALE GENOMIC DNA]</scope>
</reference>
<dbReference type="EC" id="1.8.3.2" evidence="6"/>
<evidence type="ECO:0000256" key="1">
    <source>
        <dbReference type="ARBA" id="ARBA00001974"/>
    </source>
</evidence>
<dbReference type="PANTHER" id="PTHR12645:SF0">
    <property type="entry name" value="FAD-LINKED SULFHYDRYL OXIDASE ALR"/>
    <property type="match status" value="1"/>
</dbReference>
<evidence type="ECO:0000313" key="10">
    <source>
        <dbReference type="Proteomes" id="UP001642540"/>
    </source>
</evidence>
<keyword evidence="10" id="KW-1185">Reference proteome</keyword>
<keyword evidence="5" id="KW-1015">Disulfide bond</keyword>
<evidence type="ECO:0000256" key="7">
    <source>
        <dbReference type="SAM" id="MobiDB-lite"/>
    </source>
</evidence>